<dbReference type="GO" id="GO:0016887">
    <property type="term" value="F:ATP hydrolysis activity"/>
    <property type="evidence" value="ECO:0007669"/>
    <property type="project" value="InterPro"/>
</dbReference>
<dbReference type="PROSITE" id="PS50893">
    <property type="entry name" value="ABC_TRANSPORTER_2"/>
    <property type="match status" value="1"/>
</dbReference>
<reference evidence="12 13" key="1">
    <citation type="submission" date="2019-10" db="EMBL/GenBank/DDBJ databases">
        <title>Dictyobacter vulcani sp. nov., within the class Ktedonobacteria, isolated from soil of volcanic Mt. Zao.</title>
        <authorList>
            <person name="Zheng Y."/>
            <person name="Wang C.M."/>
            <person name="Sakai Y."/>
            <person name="Abe K."/>
            <person name="Yokota A."/>
            <person name="Yabe S."/>
        </authorList>
    </citation>
    <scope>NUCLEOTIDE SEQUENCE [LARGE SCALE GENOMIC DNA]</scope>
    <source>
        <strain evidence="12 13">W12</strain>
    </source>
</reference>
<dbReference type="CDD" id="cd07346">
    <property type="entry name" value="ABC_6TM_exporters"/>
    <property type="match status" value="1"/>
</dbReference>
<comment type="subcellular location">
    <subcellularLocation>
        <location evidence="1">Cell membrane</location>
        <topology evidence="1">Multi-pass membrane protein</topology>
    </subcellularLocation>
</comment>
<feature type="transmembrane region" description="Helical" evidence="9">
    <location>
        <begin position="166"/>
        <end position="184"/>
    </location>
</feature>
<feature type="transmembrane region" description="Helical" evidence="9">
    <location>
        <begin position="141"/>
        <end position="160"/>
    </location>
</feature>
<organism evidence="12 13">
    <name type="scientific">Dictyobacter vulcani</name>
    <dbReference type="NCBI Taxonomy" id="2607529"/>
    <lineage>
        <taxon>Bacteria</taxon>
        <taxon>Bacillati</taxon>
        <taxon>Chloroflexota</taxon>
        <taxon>Ktedonobacteria</taxon>
        <taxon>Ktedonobacterales</taxon>
        <taxon>Dictyobacteraceae</taxon>
        <taxon>Dictyobacter</taxon>
    </lineage>
</organism>
<dbReference type="SMART" id="SM00382">
    <property type="entry name" value="AAA"/>
    <property type="match status" value="1"/>
</dbReference>
<keyword evidence="8 9" id="KW-0472">Membrane</keyword>
<feature type="transmembrane region" description="Helical" evidence="9">
    <location>
        <begin position="60"/>
        <end position="83"/>
    </location>
</feature>
<dbReference type="GO" id="GO:0004386">
    <property type="term" value="F:helicase activity"/>
    <property type="evidence" value="ECO:0007669"/>
    <property type="project" value="UniProtKB-KW"/>
</dbReference>
<evidence type="ECO:0000259" key="10">
    <source>
        <dbReference type="PROSITE" id="PS50893"/>
    </source>
</evidence>
<name>A0A5J4KUQ6_9CHLR</name>
<dbReference type="PANTHER" id="PTHR43394">
    <property type="entry name" value="ATP-DEPENDENT PERMEASE MDL1, MITOCHONDRIAL"/>
    <property type="match status" value="1"/>
</dbReference>
<evidence type="ECO:0000256" key="8">
    <source>
        <dbReference type="ARBA" id="ARBA00023136"/>
    </source>
</evidence>
<dbReference type="Gene3D" id="1.20.1560.10">
    <property type="entry name" value="ABC transporter type 1, transmembrane domain"/>
    <property type="match status" value="1"/>
</dbReference>
<gene>
    <name evidence="12" type="ORF">KDW_58170</name>
</gene>
<sequence length="583" mass="64812">MAKQQIAKGFYRRIFQRYLRPQSAQLLLLAVLLLLSSVVALAPAQVLRFYIDAAQQKSMLTILLVMAGLYLVSVVVAMGVNVWSTYLSERLSWSATNRLRADLLQHCLDLDMSFHNAHTPGELIERIDGDVSTLANFFSQLILRVISNAILLVCTLVLLALTDWRLGVVFTLFSLVTLFALGKVRNIAIPHWKVARQASATFFGFLEERLNGREDILSSSATGYVMHRFYQALQKSYKLEKKAGLLGSTLGATTVICFTMGYVLTFALGAYLYQQRVITLGGVYLLYQYMLLLERPVQQITSQLDELQMANAGLSRVRDLLETSSLLPESSSGSFAAGPLPITFEDVSFSYTPERKALQGLSLQVPAGKILAVMGRTGCGKSTLARLLLRLYDPTQGQIRFGTTPIASVPLHTLRDSVGLVTQDIQFFHASVRDNLTFFNRSIEDQTILEVLGQIGLLDWYHSLPQGLDTPLQSSQGLSAGEAQLLALCRVFLKDPQIVILDEASSRLDPITEQKIERAIDRLLTNRTGIIIAHRLATLERADQVLLLKDGQIEEQGLLASLRQDRDSRIAHLFATHQEEVLA</sequence>
<evidence type="ECO:0000256" key="6">
    <source>
        <dbReference type="ARBA" id="ARBA00022840"/>
    </source>
</evidence>
<proteinExistence type="predicted"/>
<dbReference type="PROSITE" id="PS50929">
    <property type="entry name" value="ABC_TM1F"/>
    <property type="match status" value="1"/>
</dbReference>
<dbReference type="InterPro" id="IPR036640">
    <property type="entry name" value="ABC1_TM_sf"/>
</dbReference>
<dbReference type="Proteomes" id="UP000326912">
    <property type="component" value="Unassembled WGS sequence"/>
</dbReference>
<dbReference type="Gene3D" id="3.40.50.300">
    <property type="entry name" value="P-loop containing nucleotide triphosphate hydrolases"/>
    <property type="match status" value="1"/>
</dbReference>
<dbReference type="SUPFAM" id="SSF90123">
    <property type="entry name" value="ABC transporter transmembrane region"/>
    <property type="match status" value="1"/>
</dbReference>
<keyword evidence="3" id="KW-1003">Cell membrane</keyword>
<dbReference type="InterPro" id="IPR039421">
    <property type="entry name" value="Type_1_exporter"/>
</dbReference>
<comment type="caution">
    <text evidence="12">The sequence shown here is derived from an EMBL/GenBank/DDBJ whole genome shotgun (WGS) entry which is preliminary data.</text>
</comment>
<keyword evidence="5" id="KW-0547">Nucleotide-binding</keyword>
<dbReference type="PANTHER" id="PTHR43394:SF1">
    <property type="entry name" value="ATP-BINDING CASSETTE SUB-FAMILY B MEMBER 10, MITOCHONDRIAL"/>
    <property type="match status" value="1"/>
</dbReference>
<evidence type="ECO:0000256" key="5">
    <source>
        <dbReference type="ARBA" id="ARBA00022741"/>
    </source>
</evidence>
<dbReference type="GO" id="GO:0005524">
    <property type="term" value="F:ATP binding"/>
    <property type="evidence" value="ECO:0007669"/>
    <property type="project" value="UniProtKB-KW"/>
</dbReference>
<evidence type="ECO:0000256" key="2">
    <source>
        <dbReference type="ARBA" id="ARBA00022448"/>
    </source>
</evidence>
<dbReference type="FunFam" id="3.40.50.300:FF:000299">
    <property type="entry name" value="ABC transporter ATP-binding protein/permease"/>
    <property type="match status" value="1"/>
</dbReference>
<keyword evidence="12" id="KW-0378">Hydrolase</keyword>
<feature type="domain" description="ABC transporter" evidence="10">
    <location>
        <begin position="342"/>
        <end position="575"/>
    </location>
</feature>
<dbReference type="RefSeq" id="WP_162005696.1">
    <property type="nucleotide sequence ID" value="NZ_BKZW01000004.1"/>
</dbReference>
<evidence type="ECO:0000256" key="3">
    <source>
        <dbReference type="ARBA" id="ARBA00022475"/>
    </source>
</evidence>
<feature type="transmembrane region" description="Helical" evidence="9">
    <location>
        <begin position="245"/>
        <end position="271"/>
    </location>
</feature>
<dbReference type="GO" id="GO:0005886">
    <property type="term" value="C:plasma membrane"/>
    <property type="evidence" value="ECO:0007669"/>
    <property type="project" value="UniProtKB-SubCell"/>
</dbReference>
<feature type="domain" description="ABC transmembrane type-1" evidence="11">
    <location>
        <begin position="27"/>
        <end position="309"/>
    </location>
</feature>
<keyword evidence="2" id="KW-0813">Transport</keyword>
<dbReference type="PROSITE" id="PS00211">
    <property type="entry name" value="ABC_TRANSPORTER_1"/>
    <property type="match status" value="1"/>
</dbReference>
<dbReference type="InterPro" id="IPR011527">
    <property type="entry name" value="ABC1_TM_dom"/>
</dbReference>
<keyword evidence="7 9" id="KW-1133">Transmembrane helix</keyword>
<evidence type="ECO:0000256" key="4">
    <source>
        <dbReference type="ARBA" id="ARBA00022692"/>
    </source>
</evidence>
<dbReference type="InterPro" id="IPR027417">
    <property type="entry name" value="P-loop_NTPase"/>
</dbReference>
<keyword evidence="12" id="KW-0347">Helicase</keyword>
<dbReference type="Pfam" id="PF00005">
    <property type="entry name" value="ABC_tran"/>
    <property type="match status" value="1"/>
</dbReference>
<dbReference type="InterPro" id="IPR003439">
    <property type="entry name" value="ABC_transporter-like_ATP-bd"/>
</dbReference>
<keyword evidence="6" id="KW-0067">ATP-binding</keyword>
<evidence type="ECO:0000259" key="11">
    <source>
        <dbReference type="PROSITE" id="PS50929"/>
    </source>
</evidence>
<evidence type="ECO:0000313" key="13">
    <source>
        <dbReference type="Proteomes" id="UP000326912"/>
    </source>
</evidence>
<evidence type="ECO:0000313" key="12">
    <source>
        <dbReference type="EMBL" id="GER91655.1"/>
    </source>
</evidence>
<keyword evidence="13" id="KW-1185">Reference proteome</keyword>
<dbReference type="Pfam" id="PF00664">
    <property type="entry name" value="ABC_membrane"/>
    <property type="match status" value="1"/>
</dbReference>
<dbReference type="InterPro" id="IPR017871">
    <property type="entry name" value="ABC_transporter-like_CS"/>
</dbReference>
<evidence type="ECO:0000256" key="9">
    <source>
        <dbReference type="SAM" id="Phobius"/>
    </source>
</evidence>
<evidence type="ECO:0000256" key="1">
    <source>
        <dbReference type="ARBA" id="ARBA00004651"/>
    </source>
</evidence>
<protein>
    <submittedName>
        <fullName evidence="12">Helicase</fullName>
    </submittedName>
</protein>
<accession>A0A5J4KUQ6</accession>
<dbReference type="EMBL" id="BKZW01000004">
    <property type="protein sequence ID" value="GER91655.1"/>
    <property type="molecule type" value="Genomic_DNA"/>
</dbReference>
<evidence type="ECO:0000256" key="7">
    <source>
        <dbReference type="ARBA" id="ARBA00022989"/>
    </source>
</evidence>
<dbReference type="InterPro" id="IPR003593">
    <property type="entry name" value="AAA+_ATPase"/>
</dbReference>
<dbReference type="AlphaFoldDB" id="A0A5J4KUQ6"/>
<dbReference type="GO" id="GO:0015421">
    <property type="term" value="F:ABC-type oligopeptide transporter activity"/>
    <property type="evidence" value="ECO:0007669"/>
    <property type="project" value="TreeGrafter"/>
</dbReference>
<dbReference type="SUPFAM" id="SSF52540">
    <property type="entry name" value="P-loop containing nucleoside triphosphate hydrolases"/>
    <property type="match status" value="1"/>
</dbReference>
<keyword evidence="4 9" id="KW-0812">Transmembrane</keyword>